<proteinExistence type="predicted"/>
<name>X1VJ30_9ZZZZ</name>
<dbReference type="Gene3D" id="1.10.443.10">
    <property type="entry name" value="Intergrase catalytic core"/>
    <property type="match status" value="1"/>
</dbReference>
<dbReference type="InterPro" id="IPR002104">
    <property type="entry name" value="Integrase_catalytic"/>
</dbReference>
<organism evidence="3">
    <name type="scientific">marine sediment metagenome</name>
    <dbReference type="NCBI Taxonomy" id="412755"/>
    <lineage>
        <taxon>unclassified sequences</taxon>
        <taxon>metagenomes</taxon>
        <taxon>ecological metagenomes</taxon>
    </lineage>
</organism>
<dbReference type="GO" id="GO:0015074">
    <property type="term" value="P:DNA integration"/>
    <property type="evidence" value="ECO:0007669"/>
    <property type="project" value="InterPro"/>
</dbReference>
<gene>
    <name evidence="3" type="ORF">S12H4_48102</name>
</gene>
<feature type="domain" description="Tyr recombinase" evidence="2">
    <location>
        <begin position="1"/>
        <end position="142"/>
    </location>
</feature>
<dbReference type="EMBL" id="BARW01030019">
    <property type="protein sequence ID" value="GAJ15251.1"/>
    <property type="molecule type" value="Genomic_DNA"/>
</dbReference>
<evidence type="ECO:0000259" key="2">
    <source>
        <dbReference type="PROSITE" id="PS51898"/>
    </source>
</evidence>
<dbReference type="InterPro" id="IPR011010">
    <property type="entry name" value="DNA_brk_join_enz"/>
</dbReference>
<dbReference type="PROSITE" id="PS51898">
    <property type="entry name" value="TYR_RECOMBINASE"/>
    <property type="match status" value="1"/>
</dbReference>
<accession>X1VJ30</accession>
<dbReference type="InterPro" id="IPR050090">
    <property type="entry name" value="Tyrosine_recombinase_XerCD"/>
</dbReference>
<dbReference type="GO" id="GO:0006310">
    <property type="term" value="P:DNA recombination"/>
    <property type="evidence" value="ECO:0007669"/>
    <property type="project" value="UniProtKB-KW"/>
</dbReference>
<feature type="non-terminal residue" evidence="3">
    <location>
        <position position="1"/>
    </location>
</feature>
<reference evidence="3" key="1">
    <citation type="journal article" date="2014" name="Front. Microbiol.">
        <title>High frequency of phylogenetically diverse reductive dehalogenase-homologous genes in deep subseafloor sedimentary metagenomes.</title>
        <authorList>
            <person name="Kawai M."/>
            <person name="Futagami T."/>
            <person name="Toyoda A."/>
            <person name="Takaki Y."/>
            <person name="Nishi S."/>
            <person name="Hori S."/>
            <person name="Arai W."/>
            <person name="Tsubouchi T."/>
            <person name="Morono Y."/>
            <person name="Uchiyama I."/>
            <person name="Ito T."/>
            <person name="Fujiyama A."/>
            <person name="Inagaki F."/>
            <person name="Takami H."/>
        </authorList>
    </citation>
    <scope>NUCLEOTIDE SEQUENCE</scope>
    <source>
        <strain evidence="3">Expedition CK06-06</strain>
    </source>
</reference>
<sequence>ITTGLRISDLLSLRLSDFLTPESQVAKSITVKEKKTGKGRTIPVAPIVEKAINDYRESLEDGVRLFTITREQARRLIKRWCDDCGLKGRYGTHTMRKTFATIAYDNSGCDPVLTARVTGHSNPSQLLAYIGRKPASEIKVWDALGKAFPV</sequence>
<dbReference type="Pfam" id="PF00589">
    <property type="entry name" value="Phage_integrase"/>
    <property type="match status" value="1"/>
</dbReference>
<evidence type="ECO:0000313" key="3">
    <source>
        <dbReference type="EMBL" id="GAJ15251.1"/>
    </source>
</evidence>
<protein>
    <recommendedName>
        <fullName evidence="2">Tyr recombinase domain-containing protein</fullName>
    </recommendedName>
</protein>
<dbReference type="PANTHER" id="PTHR30349:SF82">
    <property type="entry name" value="INTEGRASE_RECOMBINASE YOEC-RELATED"/>
    <property type="match status" value="1"/>
</dbReference>
<comment type="caution">
    <text evidence="3">The sequence shown here is derived from an EMBL/GenBank/DDBJ whole genome shotgun (WGS) entry which is preliminary data.</text>
</comment>
<keyword evidence="1" id="KW-0233">DNA recombination</keyword>
<evidence type="ECO:0000256" key="1">
    <source>
        <dbReference type="ARBA" id="ARBA00023172"/>
    </source>
</evidence>
<dbReference type="InterPro" id="IPR013762">
    <property type="entry name" value="Integrase-like_cat_sf"/>
</dbReference>
<dbReference type="SUPFAM" id="SSF56349">
    <property type="entry name" value="DNA breaking-rejoining enzymes"/>
    <property type="match status" value="1"/>
</dbReference>
<dbReference type="AlphaFoldDB" id="X1VJ30"/>
<dbReference type="GO" id="GO:0003677">
    <property type="term" value="F:DNA binding"/>
    <property type="evidence" value="ECO:0007669"/>
    <property type="project" value="InterPro"/>
</dbReference>
<dbReference type="PANTHER" id="PTHR30349">
    <property type="entry name" value="PHAGE INTEGRASE-RELATED"/>
    <property type="match status" value="1"/>
</dbReference>